<gene>
    <name evidence="2" type="ORF">NITINOP_3119</name>
</gene>
<dbReference type="EMBL" id="LN885086">
    <property type="protein sequence ID" value="CUQ68091.1"/>
    <property type="molecule type" value="Genomic_DNA"/>
</dbReference>
<keyword evidence="3" id="KW-1185">Reference proteome</keyword>
<dbReference type="GO" id="GO:0016779">
    <property type="term" value="F:nucleotidyltransferase activity"/>
    <property type="evidence" value="ECO:0007669"/>
    <property type="project" value="InterPro"/>
</dbReference>
<dbReference type="STRING" id="1715989.NITINOP_3119"/>
<protein>
    <submittedName>
        <fullName evidence="2">DNA polymerase beta domain protein region</fullName>
    </submittedName>
</protein>
<dbReference type="InterPro" id="IPR052548">
    <property type="entry name" value="Type_VII_TA_antitoxin"/>
</dbReference>
<dbReference type="AlphaFoldDB" id="A0A0S4L024"/>
<dbReference type="RefSeq" id="WP_062487155.1">
    <property type="nucleotide sequence ID" value="NZ_LN885086.1"/>
</dbReference>
<organism evidence="2 3">
    <name type="scientific">Candidatus Nitrospira inopinata</name>
    <dbReference type="NCBI Taxonomy" id="1715989"/>
    <lineage>
        <taxon>Bacteria</taxon>
        <taxon>Pseudomonadati</taxon>
        <taxon>Nitrospirota</taxon>
        <taxon>Nitrospiria</taxon>
        <taxon>Nitrospirales</taxon>
        <taxon>Nitrospiraceae</taxon>
        <taxon>Nitrospira</taxon>
    </lineage>
</organism>
<dbReference type="KEGG" id="nio:NITINOP_3119"/>
<reference evidence="3" key="1">
    <citation type="submission" date="2015-09" db="EMBL/GenBank/DDBJ databases">
        <authorList>
            <person name="Daims H."/>
        </authorList>
    </citation>
    <scope>NUCLEOTIDE SEQUENCE [LARGE SCALE GENOMIC DNA]</scope>
</reference>
<sequence length="109" mass="12447">MTPSIESDPILRAFLERIASVRPLIKRIVLFGSRARGTHRSDSDYDVLLVVSRKDDALLDVLYDAVMDVLLEHGRLVSLKVFPEREFSRLQSLRSPFMEHVNREGVLIG</sequence>
<dbReference type="OrthoDB" id="559450at2"/>
<name>A0A0S4L024_9BACT</name>
<dbReference type="PANTHER" id="PTHR33933">
    <property type="entry name" value="NUCLEOTIDYLTRANSFERASE"/>
    <property type="match status" value="1"/>
</dbReference>
<dbReference type="CDD" id="cd05403">
    <property type="entry name" value="NT_KNTase_like"/>
    <property type="match status" value="1"/>
</dbReference>
<dbReference type="PANTHER" id="PTHR33933:SF1">
    <property type="entry name" value="PROTEIN ADENYLYLTRANSFERASE MNTA-RELATED"/>
    <property type="match status" value="1"/>
</dbReference>
<proteinExistence type="predicted"/>
<feature type="domain" description="Polymerase nucleotidyl transferase" evidence="1">
    <location>
        <begin position="13"/>
        <end position="73"/>
    </location>
</feature>
<dbReference type="Proteomes" id="UP000066284">
    <property type="component" value="Chromosome 1"/>
</dbReference>
<accession>A0A0S4L024</accession>
<dbReference type="Gene3D" id="3.30.460.10">
    <property type="entry name" value="Beta Polymerase, domain 2"/>
    <property type="match status" value="1"/>
</dbReference>
<evidence type="ECO:0000313" key="3">
    <source>
        <dbReference type="Proteomes" id="UP000066284"/>
    </source>
</evidence>
<dbReference type="SUPFAM" id="SSF81301">
    <property type="entry name" value="Nucleotidyltransferase"/>
    <property type="match status" value="1"/>
</dbReference>
<dbReference type="InterPro" id="IPR002934">
    <property type="entry name" value="Polymerase_NTP_transf_dom"/>
</dbReference>
<dbReference type="InterPro" id="IPR043519">
    <property type="entry name" value="NT_sf"/>
</dbReference>
<evidence type="ECO:0000259" key="1">
    <source>
        <dbReference type="Pfam" id="PF01909"/>
    </source>
</evidence>
<dbReference type="Pfam" id="PF01909">
    <property type="entry name" value="NTP_transf_2"/>
    <property type="match status" value="1"/>
</dbReference>
<evidence type="ECO:0000313" key="2">
    <source>
        <dbReference type="EMBL" id="CUQ68091.1"/>
    </source>
</evidence>